<proteinExistence type="predicted"/>
<reference evidence="4" key="1">
    <citation type="submission" date="2015-07" db="EMBL/GenBank/DDBJ databases">
        <title>Genome sequencing of Sunxiuqinia dokdonensis strain SK.</title>
        <authorList>
            <person name="Ahn S."/>
            <person name="Kim B.-C."/>
        </authorList>
    </citation>
    <scope>NUCLEOTIDE SEQUENCE [LARGE SCALE GENOMIC DNA]</scope>
    <source>
        <strain evidence="4">SK</strain>
    </source>
</reference>
<evidence type="ECO:0000313" key="4">
    <source>
        <dbReference type="Proteomes" id="UP000036958"/>
    </source>
</evidence>
<comment type="caution">
    <text evidence="3">The sequence shown here is derived from an EMBL/GenBank/DDBJ whole genome shotgun (WGS) entry which is preliminary data.</text>
</comment>
<evidence type="ECO:0000313" key="3">
    <source>
        <dbReference type="EMBL" id="KOH43197.1"/>
    </source>
</evidence>
<dbReference type="CDD" id="cd13833">
    <property type="entry name" value="HU_IHF_like"/>
    <property type="match status" value="1"/>
</dbReference>
<dbReference type="InterPro" id="IPR027824">
    <property type="entry name" value="DUF4469"/>
</dbReference>
<dbReference type="AlphaFoldDB" id="A0A0L8V4U0"/>
<accession>A0A0L8V4U0</accession>
<dbReference type="CDD" id="cd12843">
    <property type="entry name" value="Bvu_2165_C_like"/>
    <property type="match status" value="1"/>
</dbReference>
<feature type="domain" description="DUF4469" evidence="1">
    <location>
        <begin position="136"/>
        <end position="219"/>
    </location>
</feature>
<dbReference type="RefSeq" id="WP_053187339.1">
    <property type="nucleotide sequence ID" value="NZ_LGIA01000197.1"/>
</dbReference>
<name>A0A0L8V4U0_9BACT</name>
<dbReference type="STRING" id="1409788.NC99_40210"/>
<dbReference type="OrthoDB" id="1115271at2"/>
<protein>
    <submittedName>
        <fullName evidence="3">Uncharacterized protein</fullName>
    </submittedName>
</protein>
<dbReference type="Gene3D" id="2.70.50.70">
    <property type="match status" value="1"/>
</dbReference>
<dbReference type="Pfam" id="PF14734">
    <property type="entry name" value="DUF4469"/>
    <property type="match status" value="1"/>
</dbReference>
<evidence type="ECO:0000259" key="2">
    <source>
        <dbReference type="Pfam" id="PF14848"/>
    </source>
</evidence>
<dbReference type="Pfam" id="PF14848">
    <property type="entry name" value="HU-DNA_bdg"/>
    <property type="match status" value="1"/>
</dbReference>
<organism evidence="3 4">
    <name type="scientific">Sunxiuqinia dokdonensis</name>
    <dbReference type="NCBI Taxonomy" id="1409788"/>
    <lineage>
        <taxon>Bacteria</taxon>
        <taxon>Pseudomonadati</taxon>
        <taxon>Bacteroidota</taxon>
        <taxon>Bacteroidia</taxon>
        <taxon>Marinilabiliales</taxon>
        <taxon>Prolixibacteraceae</taxon>
        <taxon>Sunxiuqinia</taxon>
    </lineage>
</organism>
<feature type="domain" description="Bvu-2165-like IHF-HU-like DNA-binding" evidence="2">
    <location>
        <begin position="3"/>
        <end position="121"/>
    </location>
</feature>
<dbReference type="InterPro" id="IPR049893">
    <property type="entry name" value="Bvu_2165-like_IHF-HU-DNA_bdg"/>
</dbReference>
<evidence type="ECO:0000259" key="1">
    <source>
        <dbReference type="Pfam" id="PF14734"/>
    </source>
</evidence>
<gene>
    <name evidence="3" type="ORF">NC99_40210</name>
</gene>
<dbReference type="Proteomes" id="UP000036958">
    <property type="component" value="Unassembled WGS sequence"/>
</dbReference>
<dbReference type="EMBL" id="LGIA01000197">
    <property type="protein sequence ID" value="KOH43197.1"/>
    <property type="molecule type" value="Genomic_DNA"/>
</dbReference>
<keyword evidence="4" id="KW-1185">Reference proteome</keyword>
<sequence>MALEYALFENHLTSDPEDYMAVIQNVQSKTREDVIDLMISRGSTVTKAEALSTLEEYAVALVQLVQDGHAVNTPLFNVQPSIKGVFHGDDESFNPSSHAVRINVSPGVRLREAAKTISLKKVMGASPHPDPLYLDDLGSGTRNEQLTPGNIAQLKGSRLKFDASDPEQGVFLTSETNTVLKVSTVSRNKPAQIDFLVPTLPPGEYQLTVRNKQKSNELRSGTLKASLQRV</sequence>